<proteinExistence type="predicted"/>
<reference evidence="1" key="1">
    <citation type="submission" date="2018-02" db="EMBL/GenBank/DDBJ databases">
        <title>Rhizophora mucronata_Transcriptome.</title>
        <authorList>
            <person name="Meera S.P."/>
            <person name="Sreeshan A."/>
            <person name="Augustine A."/>
        </authorList>
    </citation>
    <scope>NUCLEOTIDE SEQUENCE</scope>
    <source>
        <tissue evidence="1">Leaf</tissue>
    </source>
</reference>
<name>A0A2P2Q2H0_RHIMU</name>
<sequence length="12" mass="1376">MISTMSLPNRII</sequence>
<accession>A0A2P2Q2H0</accession>
<evidence type="ECO:0000313" key="1">
    <source>
        <dbReference type="EMBL" id="MBX61171.1"/>
    </source>
</evidence>
<dbReference type="EMBL" id="GGEC01080687">
    <property type="protein sequence ID" value="MBX61171.1"/>
    <property type="molecule type" value="Transcribed_RNA"/>
</dbReference>
<organism evidence="1">
    <name type="scientific">Rhizophora mucronata</name>
    <name type="common">Asiatic mangrove</name>
    <dbReference type="NCBI Taxonomy" id="61149"/>
    <lineage>
        <taxon>Eukaryota</taxon>
        <taxon>Viridiplantae</taxon>
        <taxon>Streptophyta</taxon>
        <taxon>Embryophyta</taxon>
        <taxon>Tracheophyta</taxon>
        <taxon>Spermatophyta</taxon>
        <taxon>Magnoliopsida</taxon>
        <taxon>eudicotyledons</taxon>
        <taxon>Gunneridae</taxon>
        <taxon>Pentapetalae</taxon>
        <taxon>rosids</taxon>
        <taxon>fabids</taxon>
        <taxon>Malpighiales</taxon>
        <taxon>Rhizophoraceae</taxon>
        <taxon>Rhizophora</taxon>
    </lineage>
</organism>
<protein>
    <submittedName>
        <fullName evidence="1">Uncharacterized protein</fullName>
    </submittedName>
</protein>